<dbReference type="InterPro" id="IPR050742">
    <property type="entry name" value="Helicase_Restrict-Modif_Enz"/>
</dbReference>
<name>A0A0Z8GMU8_STRSU</name>
<organism evidence="2 3">
    <name type="scientific">Streptococcus suis</name>
    <dbReference type="NCBI Taxonomy" id="1307"/>
    <lineage>
        <taxon>Bacteria</taxon>
        <taxon>Bacillati</taxon>
        <taxon>Bacillota</taxon>
        <taxon>Bacilli</taxon>
        <taxon>Lactobacillales</taxon>
        <taxon>Streptococcaceae</taxon>
        <taxon>Streptococcus</taxon>
    </lineage>
</organism>
<evidence type="ECO:0000313" key="3">
    <source>
        <dbReference type="Proteomes" id="UP000073200"/>
    </source>
</evidence>
<dbReference type="Pfam" id="PF04851">
    <property type="entry name" value="ResIII"/>
    <property type="match status" value="1"/>
</dbReference>
<keyword evidence="2" id="KW-0067">ATP-binding</keyword>
<accession>A0A0Z8GMU8</accession>
<evidence type="ECO:0000313" key="2">
    <source>
        <dbReference type="EMBL" id="CYU90738.1"/>
    </source>
</evidence>
<feature type="domain" description="Helicase/UvrB N-terminal" evidence="1">
    <location>
        <begin position="2"/>
        <end position="176"/>
    </location>
</feature>
<keyword evidence="2" id="KW-0547">Nucleotide-binding</keyword>
<dbReference type="Proteomes" id="UP000073200">
    <property type="component" value="Unassembled WGS sequence"/>
</dbReference>
<dbReference type="PANTHER" id="PTHR47396">
    <property type="entry name" value="TYPE I RESTRICTION ENZYME ECOKI R PROTEIN"/>
    <property type="match status" value="1"/>
</dbReference>
<dbReference type="InterPro" id="IPR006935">
    <property type="entry name" value="Helicase/UvrB_N"/>
</dbReference>
<dbReference type="InterPro" id="IPR027417">
    <property type="entry name" value="P-loop_NTPase"/>
</dbReference>
<proteinExistence type="predicted"/>
<dbReference type="PANTHER" id="PTHR47396:SF1">
    <property type="entry name" value="ATP-DEPENDENT HELICASE IRC3-RELATED"/>
    <property type="match status" value="1"/>
</dbReference>
<keyword evidence="2" id="KW-0347">Helicase</keyword>
<dbReference type="GO" id="GO:0016787">
    <property type="term" value="F:hydrolase activity"/>
    <property type="evidence" value="ECO:0007669"/>
    <property type="project" value="InterPro"/>
</dbReference>
<protein>
    <submittedName>
        <fullName evidence="2">DNA or RNA helicases of superfamily II-like protein</fullName>
    </submittedName>
</protein>
<dbReference type="Gene3D" id="3.40.50.300">
    <property type="entry name" value="P-loop containing nucleotide triphosphate hydrolases"/>
    <property type="match status" value="1"/>
</dbReference>
<evidence type="ECO:0000259" key="1">
    <source>
        <dbReference type="Pfam" id="PF04851"/>
    </source>
</evidence>
<dbReference type="SUPFAM" id="SSF52540">
    <property type="entry name" value="P-loop containing nucleoside triphosphate hydrolases"/>
    <property type="match status" value="2"/>
</dbReference>
<sequence length="752" mass="86554">MIDLFPFQEQAVQTLQDKFFYSQKQTTVFYAPTGAGKTVMLIKLMDRIIENNPYPYDYVFVWLTPGNGELEEQSWSKAKDYATFVKAQTLDDTLISGFEKNTATFLNWERVKNSQALALRDGETKNLTALIKNARLQNLHFVLIIDEEHRNQTEKAQPIIDMFDADKIIRASATPKSSSSEYDNVQVNDEDVIAQGLIVRNVELNPDGVDGDVIDNMVQYFLDSADDKRRKIKHAYKELGLDINPLVLIQFPDEKKANKEERNNLISQVREYLAEIGQDDSQVATWLANEKINVTSIEKANSPVNYLLMKQAVSTGWDAPRAKILVKLRLNTEPNFTLQTIGRIRRMPQQKHYDNPILDNAFIYSNDQSYIADVLRQGEGSFIATYELQAGTPDFQLMSVKPNARTGLTNAEIVAALRSQFKKDYGLVEQNGHQNQEKLESFGYRFGTNIRQKLIQSDKLERDILSDKLRSYQVGVTVNLKDNRLDLLNAQQKLQSHLYRDTASDVNVILVELFSNRSEHPQKRFLSLKPSEFMAFVINNYHLIRNTVKNADAQGVFDKQLSLEYGISHDEVDLVPFILPKYEMYQVIKGQSGRVFTKNVYIGYGENNWTNSKAPEIAFEKWLEESSEVSWWYRSKDRGEKYFSVAYGHKAEGFFPDYIFQGRDGITYIVETKGGNKQNIDKYSEAKFNALREWSENSKTNPHGAKFAFVRPIKNSIGEVIGMLFNNTSWKEDMSDRNHWKPISEFFKDDLF</sequence>
<dbReference type="GO" id="GO:0005524">
    <property type="term" value="F:ATP binding"/>
    <property type="evidence" value="ECO:0007669"/>
    <property type="project" value="InterPro"/>
</dbReference>
<dbReference type="EMBL" id="FIHG01000004">
    <property type="protein sequence ID" value="CYU90738.1"/>
    <property type="molecule type" value="Genomic_DNA"/>
</dbReference>
<dbReference type="AlphaFoldDB" id="A0A0Z8GMU8"/>
<dbReference type="GO" id="GO:0004386">
    <property type="term" value="F:helicase activity"/>
    <property type="evidence" value="ECO:0007669"/>
    <property type="project" value="UniProtKB-KW"/>
</dbReference>
<dbReference type="GO" id="GO:0003677">
    <property type="term" value="F:DNA binding"/>
    <property type="evidence" value="ECO:0007669"/>
    <property type="project" value="InterPro"/>
</dbReference>
<gene>
    <name evidence="2" type="ORF">ERS132421_00994</name>
</gene>
<reference evidence="2 3" key="1">
    <citation type="submission" date="2016-02" db="EMBL/GenBank/DDBJ databases">
        <authorList>
            <consortium name="Pathogen Informatics"/>
        </authorList>
    </citation>
    <scope>NUCLEOTIDE SEQUENCE [LARGE SCALE GENOMIC DNA]</scope>
    <source>
        <strain evidence="2 3">LSS59</strain>
    </source>
</reference>
<dbReference type="GO" id="GO:0005829">
    <property type="term" value="C:cytosol"/>
    <property type="evidence" value="ECO:0007669"/>
    <property type="project" value="TreeGrafter"/>
</dbReference>
<keyword evidence="2" id="KW-0378">Hydrolase</keyword>